<accession>A0A8J4T342</accession>
<feature type="binding site" evidence="10">
    <location>
        <position position="113"/>
    </location>
    <ligand>
        <name>Zn(2+)</name>
        <dbReference type="ChEBI" id="CHEBI:29105"/>
        <note>catalytic</note>
    </ligand>
</feature>
<dbReference type="PROSITE" id="PS00903">
    <property type="entry name" value="CYT_DCMP_DEAMINASES_1"/>
    <property type="match status" value="1"/>
</dbReference>
<evidence type="ECO:0000256" key="6">
    <source>
        <dbReference type="ARBA" id="ARBA00022833"/>
    </source>
</evidence>
<dbReference type="GO" id="GO:0004132">
    <property type="term" value="F:dCMP deaminase activity"/>
    <property type="evidence" value="ECO:0007669"/>
    <property type="project" value="UniProtKB-EC"/>
</dbReference>
<evidence type="ECO:0000256" key="1">
    <source>
        <dbReference type="ARBA" id="ARBA00001947"/>
    </source>
</evidence>
<evidence type="ECO:0000256" key="2">
    <source>
        <dbReference type="ARBA" id="ARBA00006576"/>
    </source>
</evidence>
<dbReference type="SUPFAM" id="SSF53927">
    <property type="entry name" value="Cytidine deaminase-like"/>
    <property type="match status" value="1"/>
</dbReference>
<evidence type="ECO:0000256" key="7">
    <source>
        <dbReference type="ARBA" id="ARBA00038938"/>
    </source>
</evidence>
<evidence type="ECO:0000256" key="5">
    <source>
        <dbReference type="ARBA" id="ARBA00022801"/>
    </source>
</evidence>
<dbReference type="PANTHER" id="PTHR11086">
    <property type="entry name" value="DEOXYCYTIDYLATE DEAMINASE-RELATED"/>
    <property type="match status" value="1"/>
</dbReference>
<gene>
    <name evidence="12" type="ORF">PHET_10231</name>
</gene>
<sequence length="170" mass="18930">MNGICSNQEGKRKDYISWDEYFMSIALLSARRSKDPATQVGACIINQENKIVGIGYNGMPNGLSDDEMPWGKESDDALKNKYLFVCHAELNAVLNKNHASSSGCTLYSSLFPCNECAKVLIQAGIKEVVYFSDENKRSAAYDASRLMFEKAGIRVRPFDRTGRQINLDLG</sequence>
<dbReference type="CDD" id="cd01286">
    <property type="entry name" value="deoxycytidylate_deaminase"/>
    <property type="match status" value="1"/>
</dbReference>
<dbReference type="InterPro" id="IPR016473">
    <property type="entry name" value="dCMP_deaminase"/>
</dbReference>
<dbReference type="FunFam" id="3.40.140.10:FF:000021">
    <property type="entry name" value="Deoxycytidylate deaminase"/>
    <property type="match status" value="1"/>
</dbReference>
<dbReference type="Proteomes" id="UP000748531">
    <property type="component" value="Unassembled WGS sequence"/>
</dbReference>
<evidence type="ECO:0000313" key="13">
    <source>
        <dbReference type="Proteomes" id="UP000748531"/>
    </source>
</evidence>
<dbReference type="Pfam" id="PF00383">
    <property type="entry name" value="dCMP_cyt_deam_1"/>
    <property type="match status" value="1"/>
</dbReference>
<evidence type="ECO:0000256" key="4">
    <source>
        <dbReference type="ARBA" id="ARBA00022727"/>
    </source>
</evidence>
<dbReference type="EMBL" id="LUCH01007458">
    <property type="protein sequence ID" value="KAF5396739.1"/>
    <property type="molecule type" value="Genomic_DNA"/>
</dbReference>
<dbReference type="InterPro" id="IPR016193">
    <property type="entry name" value="Cytidine_deaminase-like"/>
</dbReference>
<dbReference type="GO" id="GO:0005737">
    <property type="term" value="C:cytoplasm"/>
    <property type="evidence" value="ECO:0007669"/>
    <property type="project" value="TreeGrafter"/>
</dbReference>
<evidence type="ECO:0000256" key="9">
    <source>
        <dbReference type="PIRSR" id="PIRSR006019-1"/>
    </source>
</evidence>
<dbReference type="PANTHER" id="PTHR11086:SF18">
    <property type="entry name" value="DEOXYCYTIDYLATE DEAMINASE"/>
    <property type="match status" value="1"/>
</dbReference>
<dbReference type="InterPro" id="IPR016192">
    <property type="entry name" value="APOBEC/CMP_deaminase_Zn-bd"/>
</dbReference>
<organism evidence="12 13">
    <name type="scientific">Paragonimus heterotremus</name>
    <dbReference type="NCBI Taxonomy" id="100268"/>
    <lineage>
        <taxon>Eukaryota</taxon>
        <taxon>Metazoa</taxon>
        <taxon>Spiralia</taxon>
        <taxon>Lophotrochozoa</taxon>
        <taxon>Platyhelminthes</taxon>
        <taxon>Trematoda</taxon>
        <taxon>Digenea</taxon>
        <taxon>Plagiorchiida</taxon>
        <taxon>Troglotremata</taxon>
        <taxon>Troglotrematidae</taxon>
        <taxon>Paragonimus</taxon>
    </lineage>
</organism>
<dbReference type="GO" id="GO:0009165">
    <property type="term" value="P:nucleotide biosynthetic process"/>
    <property type="evidence" value="ECO:0007669"/>
    <property type="project" value="UniProtKB-KW"/>
</dbReference>
<dbReference type="GO" id="GO:0008270">
    <property type="term" value="F:zinc ion binding"/>
    <property type="evidence" value="ECO:0007669"/>
    <property type="project" value="InterPro"/>
</dbReference>
<dbReference type="InterPro" id="IPR035105">
    <property type="entry name" value="Deoxycytidylate_deaminase_dom"/>
</dbReference>
<name>A0A8J4T342_9TREM</name>
<keyword evidence="3 10" id="KW-0479">Metal-binding</keyword>
<protein>
    <recommendedName>
        <fullName evidence="8">dCMP deaminase</fullName>
        <ecNumber evidence="7">3.5.4.12</ecNumber>
    </recommendedName>
    <alternativeName>
        <fullName evidence="8">dCMP deaminase</fullName>
    </alternativeName>
</protein>
<feature type="active site" description="Proton donor" evidence="9">
    <location>
        <position position="89"/>
    </location>
</feature>
<dbReference type="OrthoDB" id="6710946at2759"/>
<reference evidence="12" key="1">
    <citation type="submission" date="2019-05" db="EMBL/GenBank/DDBJ databases">
        <title>Annotation for the trematode Paragonimus heterotremus.</title>
        <authorList>
            <person name="Choi Y.-J."/>
        </authorList>
    </citation>
    <scope>NUCLEOTIDE SEQUENCE</scope>
    <source>
        <strain evidence="12">LC</strain>
    </source>
</reference>
<dbReference type="GO" id="GO:0006220">
    <property type="term" value="P:pyrimidine nucleotide metabolic process"/>
    <property type="evidence" value="ECO:0007669"/>
    <property type="project" value="InterPro"/>
</dbReference>
<comment type="caution">
    <text evidence="12">The sequence shown here is derived from an EMBL/GenBank/DDBJ whole genome shotgun (WGS) entry which is preliminary data.</text>
</comment>
<keyword evidence="13" id="KW-1185">Reference proteome</keyword>
<evidence type="ECO:0000256" key="10">
    <source>
        <dbReference type="PIRSR" id="PIRSR006019-2"/>
    </source>
</evidence>
<evidence type="ECO:0000313" key="12">
    <source>
        <dbReference type="EMBL" id="KAF5396739.1"/>
    </source>
</evidence>
<comment type="similarity">
    <text evidence="2">Belongs to the cytidine and deoxycytidylate deaminase family.</text>
</comment>
<dbReference type="AlphaFoldDB" id="A0A8J4T342"/>
<evidence type="ECO:0000259" key="11">
    <source>
        <dbReference type="PROSITE" id="PS51747"/>
    </source>
</evidence>
<dbReference type="Gene3D" id="3.40.140.10">
    <property type="entry name" value="Cytidine Deaminase, domain 2"/>
    <property type="match status" value="1"/>
</dbReference>
<dbReference type="PIRSF" id="PIRSF006019">
    <property type="entry name" value="dCMP_deaminase"/>
    <property type="match status" value="1"/>
</dbReference>
<dbReference type="PROSITE" id="PS51747">
    <property type="entry name" value="CYT_DCMP_DEAMINASES_2"/>
    <property type="match status" value="1"/>
</dbReference>
<dbReference type="EC" id="3.5.4.12" evidence="7"/>
<keyword evidence="6 10" id="KW-0862">Zinc</keyword>
<feature type="binding site" evidence="10">
    <location>
        <position position="116"/>
    </location>
    <ligand>
        <name>Zn(2+)</name>
        <dbReference type="ChEBI" id="CHEBI:29105"/>
        <note>catalytic</note>
    </ligand>
</feature>
<keyword evidence="4" id="KW-0545">Nucleotide biosynthesis</keyword>
<keyword evidence="5" id="KW-0378">Hydrolase</keyword>
<feature type="binding site" evidence="10">
    <location>
        <position position="87"/>
    </location>
    <ligand>
        <name>Zn(2+)</name>
        <dbReference type="ChEBI" id="CHEBI:29105"/>
        <note>catalytic</note>
    </ligand>
</feature>
<dbReference type="InterPro" id="IPR002125">
    <property type="entry name" value="CMP_dCMP_dom"/>
</dbReference>
<comment type="cofactor">
    <cofactor evidence="1 10">
        <name>Zn(2+)</name>
        <dbReference type="ChEBI" id="CHEBI:29105"/>
    </cofactor>
</comment>
<evidence type="ECO:0000256" key="3">
    <source>
        <dbReference type="ARBA" id="ARBA00022723"/>
    </source>
</evidence>
<dbReference type="InterPro" id="IPR015517">
    <property type="entry name" value="dCMP_deaminase-rel"/>
</dbReference>
<feature type="domain" description="CMP/dCMP-type deaminase" evidence="11">
    <location>
        <begin position="17"/>
        <end position="155"/>
    </location>
</feature>
<proteinExistence type="inferred from homology"/>
<evidence type="ECO:0000256" key="8">
    <source>
        <dbReference type="ARBA" id="ARBA00041763"/>
    </source>
</evidence>